<feature type="transmembrane region" description="Helical" evidence="1">
    <location>
        <begin position="104"/>
        <end position="124"/>
    </location>
</feature>
<dbReference type="EMBL" id="CP101988">
    <property type="protein sequence ID" value="UUI76055.1"/>
    <property type="molecule type" value="Genomic_DNA"/>
</dbReference>
<dbReference type="Proteomes" id="UP001316189">
    <property type="component" value="Chromosome"/>
</dbReference>
<keyword evidence="1" id="KW-1133">Transmembrane helix</keyword>
<reference evidence="2 3" key="1">
    <citation type="submission" date="2022-07" db="EMBL/GenBank/DDBJ databases">
        <title>Novel species in genus cellulomonas.</title>
        <authorList>
            <person name="Ye L."/>
        </authorList>
    </citation>
    <scope>NUCLEOTIDE SEQUENCE [LARGE SCALE GENOMIC DNA]</scope>
    <source>
        <strain evidence="3">zg-Y338</strain>
    </source>
</reference>
<proteinExistence type="predicted"/>
<keyword evidence="3" id="KW-1185">Reference proteome</keyword>
<feature type="transmembrane region" description="Helical" evidence="1">
    <location>
        <begin position="346"/>
        <end position="364"/>
    </location>
</feature>
<dbReference type="RefSeq" id="WP_227567826.1">
    <property type="nucleotide sequence ID" value="NZ_CP101988.1"/>
</dbReference>
<feature type="transmembrane region" description="Helical" evidence="1">
    <location>
        <begin position="226"/>
        <end position="243"/>
    </location>
</feature>
<evidence type="ECO:0008006" key="4">
    <source>
        <dbReference type="Google" id="ProtNLM"/>
    </source>
</evidence>
<name>A0ABY5KZU5_9CELL</name>
<keyword evidence="1" id="KW-0472">Membrane</keyword>
<accession>A0ABY5KZU5</accession>
<sequence length="532" mass="54119">MAGGGGDRRVAATLPRTGSRRFVLLAVLLGCLAVAVRLGPVLHRSSLRGVIGYDDGVHLAAAQHLLAGSLPYADFTFLQPGGVVVALAPFAALAGLVGDSWAMAAARVATVLVAALNAVLVAAILRPRGWTAAVVGGVLYATWGTITIAERTAYLEPLLNVCVLVALLALRRPPGQGLAGPAARAVRVAAVMAGLAVSFKLWGAVDVLVLGALVWARAGLRAVGRGALWCVAGLSPALALAAADPAAAWRDIVVVQQARPADPTGVLDRIGTLVAPAALTDPTIGRGLATAGGLLLMALCAAPLVRALAARQAPTAWGDPVWWGLLGLAQLALLLAAPSWGTHYTASVGPALCLLVGAAAGRAARTMPAPGRPWAVAGAAVLAVPIVVSGVVAPGWGRPLDNGPLAAFAREHRCVWSATPSLLAAADAGRRQIRAGCPDVVDVFGVRLALAAGEPTPELARADARAASGAGIPRGLAADERIIAAQLADSQAALLAHQSSANEMSPALEEWLRAEFVQVGRNHYAGLWTRLP</sequence>
<feature type="transmembrane region" description="Helical" evidence="1">
    <location>
        <begin position="190"/>
        <end position="214"/>
    </location>
</feature>
<feature type="transmembrane region" description="Helical" evidence="1">
    <location>
        <begin position="321"/>
        <end position="340"/>
    </location>
</feature>
<feature type="transmembrane region" description="Helical" evidence="1">
    <location>
        <begin position="376"/>
        <end position="396"/>
    </location>
</feature>
<evidence type="ECO:0000313" key="3">
    <source>
        <dbReference type="Proteomes" id="UP001316189"/>
    </source>
</evidence>
<feature type="transmembrane region" description="Helical" evidence="1">
    <location>
        <begin position="130"/>
        <end position="146"/>
    </location>
</feature>
<feature type="transmembrane region" description="Helical" evidence="1">
    <location>
        <begin position="288"/>
        <end position="309"/>
    </location>
</feature>
<organism evidence="2 3">
    <name type="scientific">Cellulomonas chengniuliangii</name>
    <dbReference type="NCBI Taxonomy" id="2968084"/>
    <lineage>
        <taxon>Bacteria</taxon>
        <taxon>Bacillati</taxon>
        <taxon>Actinomycetota</taxon>
        <taxon>Actinomycetes</taxon>
        <taxon>Micrococcales</taxon>
        <taxon>Cellulomonadaceae</taxon>
        <taxon>Cellulomonas</taxon>
    </lineage>
</organism>
<gene>
    <name evidence="2" type="ORF">NP064_03875</name>
</gene>
<feature type="transmembrane region" description="Helical" evidence="1">
    <location>
        <begin position="77"/>
        <end position="97"/>
    </location>
</feature>
<evidence type="ECO:0000313" key="2">
    <source>
        <dbReference type="EMBL" id="UUI76055.1"/>
    </source>
</evidence>
<feature type="transmembrane region" description="Helical" evidence="1">
    <location>
        <begin position="153"/>
        <end position="170"/>
    </location>
</feature>
<protein>
    <recommendedName>
        <fullName evidence="4">4-amino-4-deoxy-L-arabinose transferase</fullName>
    </recommendedName>
</protein>
<feature type="transmembrane region" description="Helical" evidence="1">
    <location>
        <begin position="21"/>
        <end position="39"/>
    </location>
</feature>
<keyword evidence="1" id="KW-0812">Transmembrane</keyword>
<evidence type="ECO:0000256" key="1">
    <source>
        <dbReference type="SAM" id="Phobius"/>
    </source>
</evidence>